<evidence type="ECO:0000313" key="8">
    <source>
        <dbReference type="EMBL" id="GHJ84044.1"/>
    </source>
</evidence>
<dbReference type="CDD" id="cd00067">
    <property type="entry name" value="GAL4"/>
    <property type="match status" value="1"/>
</dbReference>
<comment type="caution">
    <text evidence="8">The sequence shown here is derived from an EMBL/GenBank/DDBJ whole genome shotgun (WGS) entry which is preliminary data.</text>
</comment>
<dbReference type="InterPro" id="IPR036864">
    <property type="entry name" value="Zn2-C6_fun-type_DNA-bd_sf"/>
</dbReference>
<evidence type="ECO:0000256" key="4">
    <source>
        <dbReference type="ARBA" id="ARBA00023163"/>
    </source>
</evidence>
<dbReference type="EMBL" id="BLZA01000005">
    <property type="protein sequence ID" value="GHJ84044.1"/>
    <property type="molecule type" value="Genomic_DNA"/>
</dbReference>
<accession>A0A8H3TND8</accession>
<dbReference type="GO" id="GO:0008270">
    <property type="term" value="F:zinc ion binding"/>
    <property type="evidence" value="ECO:0007669"/>
    <property type="project" value="InterPro"/>
</dbReference>
<evidence type="ECO:0000256" key="1">
    <source>
        <dbReference type="ARBA" id="ARBA00022723"/>
    </source>
</evidence>
<keyword evidence="4" id="KW-0804">Transcription</keyword>
<dbReference type="InterPro" id="IPR001138">
    <property type="entry name" value="Zn2Cys6_DnaBD"/>
</dbReference>
<keyword evidence="3" id="KW-0238">DNA-binding</keyword>
<name>A0A8H3TND8_9TREE</name>
<dbReference type="CDD" id="cd12148">
    <property type="entry name" value="fungal_TF_MHR"/>
    <property type="match status" value="1"/>
</dbReference>
<evidence type="ECO:0000256" key="3">
    <source>
        <dbReference type="ARBA" id="ARBA00023125"/>
    </source>
</evidence>
<protein>
    <recommendedName>
        <fullName evidence="7">Zn(2)-C6 fungal-type domain-containing protein</fullName>
    </recommendedName>
</protein>
<keyword evidence="9" id="KW-1185">Reference proteome</keyword>
<evidence type="ECO:0000256" key="2">
    <source>
        <dbReference type="ARBA" id="ARBA00023015"/>
    </source>
</evidence>
<feature type="domain" description="Zn(2)-C6 fungal-type" evidence="7">
    <location>
        <begin position="38"/>
        <end position="70"/>
    </location>
</feature>
<dbReference type="InterPro" id="IPR007219">
    <property type="entry name" value="XnlR_reg_dom"/>
</dbReference>
<dbReference type="OrthoDB" id="2561731at2759"/>
<keyword evidence="1" id="KW-0479">Metal-binding</keyword>
<keyword evidence="5" id="KW-0539">Nucleus</keyword>
<dbReference type="GO" id="GO:0006351">
    <property type="term" value="P:DNA-templated transcription"/>
    <property type="evidence" value="ECO:0007669"/>
    <property type="project" value="InterPro"/>
</dbReference>
<dbReference type="PANTHER" id="PTHR31668:SF26">
    <property type="entry name" value="GLUCOSE TRANSPORT TRANSCRIPTION REGULATOR RGT1-RELATED"/>
    <property type="match status" value="1"/>
</dbReference>
<evidence type="ECO:0000313" key="9">
    <source>
        <dbReference type="Proteomes" id="UP000620104"/>
    </source>
</evidence>
<evidence type="ECO:0000256" key="5">
    <source>
        <dbReference type="ARBA" id="ARBA00023242"/>
    </source>
</evidence>
<dbReference type="Pfam" id="PF04082">
    <property type="entry name" value="Fungal_trans"/>
    <property type="match status" value="1"/>
</dbReference>
<dbReference type="PROSITE" id="PS00463">
    <property type="entry name" value="ZN2_CY6_FUNGAL_1"/>
    <property type="match status" value="1"/>
</dbReference>
<dbReference type="Proteomes" id="UP000620104">
    <property type="component" value="Unassembled WGS sequence"/>
</dbReference>
<reference evidence="8" key="1">
    <citation type="submission" date="2020-07" db="EMBL/GenBank/DDBJ databases">
        <title>Draft Genome Sequence of a Deep-Sea Yeast, Naganishia (Cryptococcus) liquefaciens strain N6.</title>
        <authorList>
            <person name="Han Y.W."/>
            <person name="Kajitani R."/>
            <person name="Morimoto H."/>
            <person name="Parhat M."/>
            <person name="Tsubouchi H."/>
            <person name="Bakenova O."/>
            <person name="Ogata M."/>
            <person name="Argunhan B."/>
            <person name="Aoki R."/>
            <person name="Kajiwara S."/>
            <person name="Itoh T."/>
            <person name="Iwasaki H."/>
        </authorList>
    </citation>
    <scope>NUCLEOTIDE SEQUENCE</scope>
    <source>
        <strain evidence="8">N6</strain>
    </source>
</reference>
<dbReference type="SUPFAM" id="SSF57701">
    <property type="entry name" value="Zn2/Cys6 DNA-binding domain"/>
    <property type="match status" value="1"/>
</dbReference>
<dbReference type="InterPro" id="IPR050797">
    <property type="entry name" value="Carb_Metab_Trans_Reg"/>
</dbReference>
<gene>
    <name evidence="8" type="ORF">NliqN6_0446</name>
</gene>
<keyword evidence="2" id="KW-0805">Transcription regulation</keyword>
<dbReference type="SMART" id="SM00906">
    <property type="entry name" value="Fungal_trans"/>
    <property type="match status" value="1"/>
</dbReference>
<dbReference type="PANTHER" id="PTHR31668">
    <property type="entry name" value="GLUCOSE TRANSPORT TRANSCRIPTION REGULATOR RGT1-RELATED-RELATED"/>
    <property type="match status" value="1"/>
</dbReference>
<dbReference type="GO" id="GO:0003677">
    <property type="term" value="F:DNA binding"/>
    <property type="evidence" value="ECO:0007669"/>
    <property type="project" value="UniProtKB-KW"/>
</dbReference>
<dbReference type="AlphaFoldDB" id="A0A8H3TND8"/>
<dbReference type="GO" id="GO:0000981">
    <property type="term" value="F:DNA-binding transcription factor activity, RNA polymerase II-specific"/>
    <property type="evidence" value="ECO:0007669"/>
    <property type="project" value="InterPro"/>
</dbReference>
<proteinExistence type="predicted"/>
<sequence>MSRTGENTFKDPQETNTSHIVEVDDAAFSRKRRKTQRACDRCRDKKLRCEFPGTDEGSICIPCAQAKASCETLLPAKMDKRKLRKLLSEHKLPRSDCQNEAPFNAFYFPADERYTPEHPTLRSVSFATAWRDLDWIQTPGGIDRHRLQNALCRTTASTRPLNASISATGHDSLDYGFRQNSSNSRDRSQAGAASGDPYVPPGQYPEHGSIDLYPPPLPDHHERIGSDSQTHTVSPSHFGHQANPGRDSLSRISASLLLEHNSRPLDQSPPLLRSAQRSHSRAPLKIVGIEPRLLGATAVTSLLNEISNEDVVAEHDSRFGLFRLTDDYLYSANPEGLVHKENVLYRKQVSAEVINKLALMYAAKVAPICPIVLPENARRHETLPRPLLFAIASVAALSREVPHSLFLEVRNTLDRLIIEHDVLTCSTLINIKTILVLSMSHELHGGTNSEGGSVAWLRSATAIRMSQDIGLHRLSPSHWSPAMLEERHLVWLACIIMDSWYSAVYGQPQMRNPLDEDDPLLNSAYITDHEGIYTYQKHFYHVSCLLGRVAQAVYRPNAMRRMTDLELQEILRDIDDNIASLPAHLRYFGLDTPTQGGLILLAIVAIEILFFRNFVRRNKDVPDHITFKPSSSRWGETVSRSRQAIQWMACKGSIVLDCWPLVGKYGLTYAALVQYYHYLHEQDSQALEMLDMAKTVMKNWAVGGEYDDLRGQDTRSPSPLPFRAKVADIVNLLWESATATAASLQNPDSALNS</sequence>
<evidence type="ECO:0000259" key="7">
    <source>
        <dbReference type="PROSITE" id="PS00463"/>
    </source>
</evidence>
<evidence type="ECO:0000256" key="6">
    <source>
        <dbReference type="SAM" id="MobiDB-lite"/>
    </source>
</evidence>
<feature type="region of interest" description="Disordered" evidence="6">
    <location>
        <begin position="162"/>
        <end position="246"/>
    </location>
</feature>
<feature type="compositionally biased region" description="Polar residues" evidence="6">
    <location>
        <begin position="226"/>
        <end position="235"/>
    </location>
</feature>
<organism evidence="8 9">
    <name type="scientific">Naganishia liquefaciens</name>
    <dbReference type="NCBI Taxonomy" id="104408"/>
    <lineage>
        <taxon>Eukaryota</taxon>
        <taxon>Fungi</taxon>
        <taxon>Dikarya</taxon>
        <taxon>Basidiomycota</taxon>
        <taxon>Agaricomycotina</taxon>
        <taxon>Tremellomycetes</taxon>
        <taxon>Filobasidiales</taxon>
        <taxon>Filobasidiaceae</taxon>
        <taxon>Naganishia</taxon>
    </lineage>
</organism>